<organism evidence="9 10">
    <name type="scientific">Sporisorium scitamineum</name>
    <dbReference type="NCBI Taxonomy" id="49012"/>
    <lineage>
        <taxon>Eukaryota</taxon>
        <taxon>Fungi</taxon>
        <taxon>Dikarya</taxon>
        <taxon>Basidiomycota</taxon>
        <taxon>Ustilaginomycotina</taxon>
        <taxon>Ustilaginomycetes</taxon>
        <taxon>Ustilaginales</taxon>
        <taxon>Ustilaginaceae</taxon>
        <taxon>Sporisorium</taxon>
    </lineage>
</organism>
<reference evidence="10" key="1">
    <citation type="submission" date="2014-06" db="EMBL/GenBank/DDBJ databases">
        <authorList>
            <person name="Berkman P.J."/>
        </authorList>
    </citation>
    <scope>NUCLEOTIDE SEQUENCE [LARGE SCALE GENOMIC DNA]</scope>
</reference>
<dbReference type="FunFam" id="3.20.20.100:FF:000015">
    <property type="entry name" value="Oxidoreductase, aldo/keto reductase family"/>
    <property type="match status" value="1"/>
</dbReference>
<evidence type="ECO:0000313" key="8">
    <source>
        <dbReference type="EMBL" id="CDR88653.1"/>
    </source>
</evidence>
<dbReference type="SUPFAM" id="SSF51430">
    <property type="entry name" value="NAD(P)-linked oxidoreductase"/>
    <property type="match status" value="1"/>
</dbReference>
<feature type="binding site" evidence="5">
    <location>
        <position position="123"/>
    </location>
    <ligand>
        <name>substrate</name>
    </ligand>
</feature>
<evidence type="ECO:0000313" key="10">
    <source>
        <dbReference type="Proteomes" id="UP000242770"/>
    </source>
</evidence>
<keyword evidence="3" id="KW-0560">Oxidoreductase</keyword>
<evidence type="ECO:0000313" key="9">
    <source>
        <dbReference type="EMBL" id="CDW98067.1"/>
    </source>
</evidence>
<reference evidence="8" key="2">
    <citation type="submission" date="2014-06" db="EMBL/GenBank/DDBJ databases">
        <authorList>
            <person name="Ju J."/>
            <person name="Zhang J."/>
        </authorList>
    </citation>
    <scope>NUCLEOTIDE SEQUENCE</scope>
    <source>
        <strain evidence="8">SscI8</strain>
    </source>
</reference>
<keyword evidence="10" id="KW-1185">Reference proteome</keyword>
<comment type="similarity">
    <text evidence="1">Belongs to the aldo/keto reductase family.</text>
</comment>
<sequence>MTGRFAPLRGEALTLSSSIKMVDGYTMPRFGIGAWDMRGAECYQALLNAFDKVGYRHVDTARYYKCEAECGQAVRECSVPRSQLFYTTKVYLNELGGGAKTRAAVEDSLATAGLDYLDLVLVHAPDGGTKFRLDSWATLSELVQEGKVRSLGISNFGPHHIEELINSKPKVLPVCNQIECHPFFAQKEVRAASEKHSIIVQAYCPLARGRYYGDATLKKVAAETGKTEAQVMLRWLVQHGIVALPKSSNPKRQAENAECLSFELSFEQMQELDSLDRGDKGWVEVQTQSQHCE</sequence>
<dbReference type="InterPro" id="IPR020471">
    <property type="entry name" value="AKR"/>
</dbReference>
<proteinExistence type="inferred from homology"/>
<dbReference type="Proteomes" id="UP000242770">
    <property type="component" value="Unassembled WGS sequence"/>
</dbReference>
<evidence type="ECO:0000256" key="2">
    <source>
        <dbReference type="ARBA" id="ARBA00022857"/>
    </source>
</evidence>
<protein>
    <submittedName>
        <fullName evidence="8">Related to 2,5-diketo-D-gluconic acid reductase</fullName>
    </submittedName>
</protein>
<dbReference type="PANTHER" id="PTHR43827:SF3">
    <property type="entry name" value="NADP-DEPENDENT OXIDOREDUCTASE DOMAIN-CONTAINING PROTEIN"/>
    <property type="match status" value="1"/>
</dbReference>
<dbReference type="AlphaFoldDB" id="A0A0F7S581"/>
<dbReference type="OrthoDB" id="416253at2759"/>
<dbReference type="InterPro" id="IPR036812">
    <property type="entry name" value="NAD(P)_OxRdtase_dom_sf"/>
</dbReference>
<dbReference type="PROSITE" id="PS00062">
    <property type="entry name" value="ALDOKETO_REDUCTASE_2"/>
    <property type="match status" value="1"/>
</dbReference>
<dbReference type="PANTHER" id="PTHR43827">
    <property type="entry name" value="2,5-DIKETO-D-GLUCONIC ACID REDUCTASE"/>
    <property type="match status" value="1"/>
</dbReference>
<evidence type="ECO:0000256" key="6">
    <source>
        <dbReference type="PIRSR" id="PIRSR000097-3"/>
    </source>
</evidence>
<evidence type="ECO:0000256" key="5">
    <source>
        <dbReference type="PIRSR" id="PIRSR000097-2"/>
    </source>
</evidence>
<dbReference type="Pfam" id="PF00248">
    <property type="entry name" value="Aldo_ket_red"/>
    <property type="match status" value="1"/>
</dbReference>
<dbReference type="STRING" id="49012.A0A0F7S581"/>
<dbReference type="CDD" id="cd19071">
    <property type="entry name" value="AKR_AKR1-5-like"/>
    <property type="match status" value="1"/>
</dbReference>
<dbReference type="InterPro" id="IPR018170">
    <property type="entry name" value="Aldo/ket_reductase_CS"/>
</dbReference>
<reference evidence="9" key="3">
    <citation type="submission" date="2014-06" db="EMBL/GenBank/DDBJ databases">
        <authorList>
            <person name="Berkman J.Paul."/>
        </authorList>
    </citation>
    <scope>NUCLEOTIDE SEQUENCE [LARGE SCALE GENOMIC DNA]</scope>
</reference>
<dbReference type="InterPro" id="IPR023210">
    <property type="entry name" value="NADP_OxRdtase_dom"/>
</dbReference>
<dbReference type="GO" id="GO:0016616">
    <property type="term" value="F:oxidoreductase activity, acting on the CH-OH group of donors, NAD or NADP as acceptor"/>
    <property type="evidence" value="ECO:0007669"/>
    <property type="project" value="UniProtKB-ARBA"/>
</dbReference>
<evidence type="ECO:0000256" key="3">
    <source>
        <dbReference type="ARBA" id="ARBA00023002"/>
    </source>
</evidence>
<dbReference type="EMBL" id="LK056685">
    <property type="protein sequence ID" value="CDR88653.1"/>
    <property type="molecule type" value="Genomic_DNA"/>
</dbReference>
<dbReference type="PRINTS" id="PR00069">
    <property type="entry name" value="ALDKETRDTASE"/>
</dbReference>
<feature type="active site" description="Proton donor" evidence="4">
    <location>
        <position position="64"/>
    </location>
</feature>
<feature type="domain" description="NADP-dependent oxidoreductase" evidence="7">
    <location>
        <begin position="30"/>
        <end position="276"/>
    </location>
</feature>
<dbReference type="Gene3D" id="3.20.20.100">
    <property type="entry name" value="NADP-dependent oxidoreductase domain"/>
    <property type="match status" value="1"/>
</dbReference>
<name>A0A0F7S581_9BASI</name>
<evidence type="ECO:0000256" key="4">
    <source>
        <dbReference type="PIRSR" id="PIRSR000097-1"/>
    </source>
</evidence>
<feature type="site" description="Lowers pKa of active site Tyr" evidence="6">
    <location>
        <position position="89"/>
    </location>
</feature>
<dbReference type="PIRSF" id="PIRSF000097">
    <property type="entry name" value="AKR"/>
    <property type="match status" value="1"/>
</dbReference>
<evidence type="ECO:0000259" key="7">
    <source>
        <dbReference type="Pfam" id="PF00248"/>
    </source>
</evidence>
<accession>A0A0F7S581</accession>
<dbReference type="EMBL" id="CCFA01002790">
    <property type="protein sequence ID" value="CDW98067.1"/>
    <property type="molecule type" value="Genomic_DNA"/>
</dbReference>
<gene>
    <name evidence="9" type="primary">SSCI46620.1</name>
    <name evidence="8" type="ORF">SPSC_05257</name>
</gene>
<dbReference type="PROSITE" id="PS00798">
    <property type="entry name" value="ALDOKETO_REDUCTASE_1"/>
    <property type="match status" value="1"/>
</dbReference>
<evidence type="ECO:0000256" key="1">
    <source>
        <dbReference type="ARBA" id="ARBA00007905"/>
    </source>
</evidence>
<keyword evidence="2" id="KW-0521">NADP</keyword>